<dbReference type="InterPro" id="IPR002934">
    <property type="entry name" value="Polymerase_NTP_transf_dom"/>
</dbReference>
<evidence type="ECO:0000259" key="1">
    <source>
        <dbReference type="Pfam" id="PF01909"/>
    </source>
</evidence>
<proteinExistence type="predicted"/>
<dbReference type="CDD" id="cd05403">
    <property type="entry name" value="NT_KNTase_like"/>
    <property type="match status" value="1"/>
</dbReference>
<dbReference type="InterPro" id="IPR043519">
    <property type="entry name" value="NT_sf"/>
</dbReference>
<dbReference type="PANTHER" id="PTHR33933">
    <property type="entry name" value="NUCLEOTIDYLTRANSFERASE"/>
    <property type="match status" value="1"/>
</dbReference>
<comment type="caution">
    <text evidence="2">The sequence shown here is derived from an EMBL/GenBank/DDBJ whole genome shotgun (WGS) entry which is preliminary data.</text>
</comment>
<evidence type="ECO:0000313" key="2">
    <source>
        <dbReference type="EMBL" id="GAA5062639.1"/>
    </source>
</evidence>
<name>A0AAV3UQ63_9EURY</name>
<dbReference type="GO" id="GO:0016779">
    <property type="term" value="F:nucleotidyltransferase activity"/>
    <property type="evidence" value="ECO:0007669"/>
    <property type="project" value="InterPro"/>
</dbReference>
<accession>A0AAV3UQ63</accession>
<dbReference type="PANTHER" id="PTHR33933:SF1">
    <property type="entry name" value="PROTEIN ADENYLYLTRANSFERASE MNTA-RELATED"/>
    <property type="match status" value="1"/>
</dbReference>
<organism evidence="2 3">
    <name type="scientific">Haladaptatus pallidirubidus</name>
    <dbReference type="NCBI Taxonomy" id="1008152"/>
    <lineage>
        <taxon>Archaea</taxon>
        <taxon>Methanobacteriati</taxon>
        <taxon>Methanobacteriota</taxon>
        <taxon>Stenosarchaea group</taxon>
        <taxon>Halobacteria</taxon>
        <taxon>Halobacteriales</taxon>
        <taxon>Haladaptataceae</taxon>
        <taxon>Haladaptatus</taxon>
    </lineage>
</organism>
<dbReference type="GeneID" id="68616361"/>
<sequence>MTDADPSLHEQATEAFAAAAQDEFGDQIEDLIVFGSTVRGETRGMDSDVDIFMIVTNESIVDDLRDLAYDVQLDYSVVVSVHVQTAERFAERKNHPFIKHVLSEGRSYA</sequence>
<dbReference type="Proteomes" id="UP001501729">
    <property type="component" value="Unassembled WGS sequence"/>
</dbReference>
<gene>
    <name evidence="2" type="ORF">GCM10025751_50270</name>
</gene>
<keyword evidence="3" id="KW-1185">Reference proteome</keyword>
<dbReference type="AlphaFoldDB" id="A0AAV3UQ63"/>
<dbReference type="Gene3D" id="3.30.460.10">
    <property type="entry name" value="Beta Polymerase, domain 2"/>
    <property type="match status" value="1"/>
</dbReference>
<dbReference type="InterPro" id="IPR052548">
    <property type="entry name" value="Type_VII_TA_antitoxin"/>
</dbReference>
<evidence type="ECO:0000313" key="3">
    <source>
        <dbReference type="Proteomes" id="UP001501729"/>
    </source>
</evidence>
<dbReference type="Pfam" id="PF01909">
    <property type="entry name" value="NTP_transf_2"/>
    <property type="match status" value="1"/>
</dbReference>
<dbReference type="RefSeq" id="WP_227778004.1">
    <property type="nucleotide sequence ID" value="NZ_BAABKX010000022.1"/>
</dbReference>
<protein>
    <recommendedName>
        <fullName evidence="1">Polymerase nucleotidyl transferase domain-containing protein</fullName>
    </recommendedName>
</protein>
<feature type="domain" description="Polymerase nucleotidyl transferase" evidence="1">
    <location>
        <begin position="21"/>
        <end position="94"/>
    </location>
</feature>
<reference evidence="2 3" key="1">
    <citation type="journal article" date="2019" name="Int. J. Syst. Evol. Microbiol.">
        <title>The Global Catalogue of Microorganisms (GCM) 10K type strain sequencing project: providing services to taxonomists for standard genome sequencing and annotation.</title>
        <authorList>
            <consortium name="The Broad Institute Genomics Platform"/>
            <consortium name="The Broad Institute Genome Sequencing Center for Infectious Disease"/>
            <person name="Wu L."/>
            <person name="Ma J."/>
        </authorList>
    </citation>
    <scope>NUCLEOTIDE SEQUENCE [LARGE SCALE GENOMIC DNA]</scope>
    <source>
        <strain evidence="2 3">JCM 17504</strain>
    </source>
</reference>
<dbReference type="SUPFAM" id="SSF81301">
    <property type="entry name" value="Nucleotidyltransferase"/>
    <property type="match status" value="1"/>
</dbReference>
<dbReference type="EMBL" id="BAABKX010000022">
    <property type="protein sequence ID" value="GAA5062639.1"/>
    <property type="molecule type" value="Genomic_DNA"/>
</dbReference>